<organism evidence="2 3">
    <name type="scientific">Novosphingobium nitrogenifigens DSM 19370</name>
    <dbReference type="NCBI Taxonomy" id="983920"/>
    <lineage>
        <taxon>Bacteria</taxon>
        <taxon>Pseudomonadati</taxon>
        <taxon>Pseudomonadota</taxon>
        <taxon>Alphaproteobacteria</taxon>
        <taxon>Sphingomonadales</taxon>
        <taxon>Sphingomonadaceae</taxon>
        <taxon>Novosphingobium</taxon>
    </lineage>
</organism>
<dbReference type="PROSITE" id="PS51257">
    <property type="entry name" value="PROKAR_LIPOPROTEIN"/>
    <property type="match status" value="1"/>
</dbReference>
<sequence>MSRTTTALALALTASLAACHRAPPPAPSHDVRAQAYDAFYIWPGVRPPDDIHPRTLYLLDGEIRRGGPPRFTRLRMGTPRLPGVELWLVVRANRLDWDAANEAAIFEDLKKWQAAGNRVAGLQVDFDSSARGLENYRRFLADLRKRLPRPFRLSITGLMDWSAHGDPQTLTALRPIIDEVVIQTYQGRTTIPGYTRWFDQMAPFPIPFRVALAENSEWHAPTSLTRQPQFKGYIVFLLRHSTRN</sequence>
<dbReference type="EMBL" id="AEWJ01000055">
    <property type="protein sequence ID" value="EGD57627.1"/>
    <property type="molecule type" value="Genomic_DNA"/>
</dbReference>
<evidence type="ECO:0000313" key="2">
    <source>
        <dbReference type="EMBL" id="EGD57627.1"/>
    </source>
</evidence>
<dbReference type="STRING" id="983920.Y88_2951"/>
<gene>
    <name evidence="2" type="ORF">Y88_2951</name>
</gene>
<evidence type="ECO:0000256" key="1">
    <source>
        <dbReference type="SAM" id="SignalP"/>
    </source>
</evidence>
<keyword evidence="1" id="KW-0732">Signal</keyword>
<feature type="signal peptide" evidence="1">
    <location>
        <begin position="1"/>
        <end position="17"/>
    </location>
</feature>
<proteinExistence type="predicted"/>
<dbReference type="InterPro" id="IPR017853">
    <property type="entry name" value="GH"/>
</dbReference>
<evidence type="ECO:0000313" key="3">
    <source>
        <dbReference type="Proteomes" id="UP000004728"/>
    </source>
</evidence>
<dbReference type="SUPFAM" id="SSF51445">
    <property type="entry name" value="(Trans)glycosidases"/>
    <property type="match status" value="1"/>
</dbReference>
<dbReference type="Proteomes" id="UP000004728">
    <property type="component" value="Unassembled WGS sequence"/>
</dbReference>
<dbReference type="HOGENOM" id="CLU_090320_0_0_5"/>
<comment type="caution">
    <text evidence="2">The sequence shown here is derived from an EMBL/GenBank/DDBJ whole genome shotgun (WGS) entry which is preliminary data.</text>
</comment>
<reference evidence="2 3" key="1">
    <citation type="journal article" date="2012" name="J. Bacteriol.">
        <title>Draft Genome Sequence of Novosphingobium nitrogenifigens Y88T.</title>
        <authorList>
            <person name="Strabala T.J."/>
            <person name="Macdonald L."/>
            <person name="Liu V."/>
            <person name="Smit A.M."/>
        </authorList>
    </citation>
    <scope>NUCLEOTIDE SEQUENCE [LARGE SCALE GENOMIC DNA]</scope>
    <source>
        <strain evidence="2 3">DSM 19370</strain>
    </source>
</reference>
<dbReference type="RefSeq" id="WP_008071141.1">
    <property type="nucleotide sequence ID" value="NZ_AQWK01000008.1"/>
</dbReference>
<accession>F1ZCN6</accession>
<dbReference type="InParanoid" id="F1ZCN6"/>
<dbReference type="AlphaFoldDB" id="F1ZCN6"/>
<dbReference type="Pfam" id="PF11340">
    <property type="entry name" value="DUF3142"/>
    <property type="match status" value="1"/>
</dbReference>
<dbReference type="InterPro" id="IPR021488">
    <property type="entry name" value="DUF3142"/>
</dbReference>
<dbReference type="eggNOG" id="ENOG502ZBSW">
    <property type="taxonomic scope" value="Bacteria"/>
</dbReference>
<name>F1ZCN6_9SPHN</name>
<keyword evidence="3" id="KW-1185">Reference proteome</keyword>
<protein>
    <recommendedName>
        <fullName evidence="4">DUF3142 domain-containing protein</fullName>
    </recommendedName>
</protein>
<evidence type="ECO:0008006" key="4">
    <source>
        <dbReference type="Google" id="ProtNLM"/>
    </source>
</evidence>
<feature type="chain" id="PRO_5003277974" description="DUF3142 domain-containing protein" evidence="1">
    <location>
        <begin position="18"/>
        <end position="244"/>
    </location>
</feature>